<feature type="domain" description="Fibronectin type III-like" evidence="19">
    <location>
        <begin position="651"/>
        <end position="721"/>
    </location>
</feature>
<reference evidence="20" key="1">
    <citation type="journal article" date="2023" name="Mol. Phylogenet. Evol.">
        <title>Genome-scale phylogeny and comparative genomics of the fungal order Sordariales.</title>
        <authorList>
            <person name="Hensen N."/>
            <person name="Bonometti L."/>
            <person name="Westerberg I."/>
            <person name="Brannstrom I.O."/>
            <person name="Guillou S."/>
            <person name="Cros-Aarteil S."/>
            <person name="Calhoun S."/>
            <person name="Haridas S."/>
            <person name="Kuo A."/>
            <person name="Mondo S."/>
            <person name="Pangilinan J."/>
            <person name="Riley R."/>
            <person name="LaButti K."/>
            <person name="Andreopoulos B."/>
            <person name="Lipzen A."/>
            <person name="Chen C."/>
            <person name="Yan M."/>
            <person name="Daum C."/>
            <person name="Ng V."/>
            <person name="Clum A."/>
            <person name="Steindorff A."/>
            <person name="Ohm R.A."/>
            <person name="Martin F."/>
            <person name="Silar P."/>
            <person name="Natvig D.O."/>
            <person name="Lalanne C."/>
            <person name="Gautier V."/>
            <person name="Ament-Velasquez S.L."/>
            <person name="Kruys A."/>
            <person name="Hutchinson M.I."/>
            <person name="Powell A.J."/>
            <person name="Barry K."/>
            <person name="Miller A.N."/>
            <person name="Grigoriev I.V."/>
            <person name="Debuchy R."/>
            <person name="Gladieux P."/>
            <person name="Hiltunen Thoren M."/>
            <person name="Johannesson H."/>
        </authorList>
    </citation>
    <scope>NUCLEOTIDE SEQUENCE</scope>
    <source>
        <strain evidence="20">CBS 508.74</strain>
    </source>
</reference>
<dbReference type="SUPFAM" id="SSF51445">
    <property type="entry name" value="(Trans)glycosidases"/>
    <property type="match status" value="1"/>
</dbReference>
<dbReference type="RefSeq" id="XP_064670355.1">
    <property type="nucleotide sequence ID" value="XM_064817701.1"/>
</dbReference>
<dbReference type="InterPro" id="IPR017853">
    <property type="entry name" value="GH"/>
</dbReference>
<keyword evidence="10" id="KW-0325">Glycoprotein</keyword>
<feature type="chain" id="PRO_5042940818" description="Beta-glucosidase cel3A" evidence="18">
    <location>
        <begin position="18"/>
        <end position="732"/>
    </location>
</feature>
<evidence type="ECO:0000256" key="6">
    <source>
        <dbReference type="ARBA" id="ARBA00022525"/>
    </source>
</evidence>
<dbReference type="Proteomes" id="UP001302812">
    <property type="component" value="Unassembled WGS sequence"/>
</dbReference>
<accession>A0AAN6TED5</accession>
<dbReference type="SUPFAM" id="SSF52279">
    <property type="entry name" value="Beta-D-glucan exohydrolase, C-terminal domain"/>
    <property type="match status" value="1"/>
</dbReference>
<dbReference type="Gene3D" id="3.20.20.300">
    <property type="entry name" value="Glycoside hydrolase, family 3, N-terminal domain"/>
    <property type="match status" value="1"/>
</dbReference>
<evidence type="ECO:0000256" key="15">
    <source>
        <dbReference type="ARBA" id="ARBA00078013"/>
    </source>
</evidence>
<dbReference type="PRINTS" id="PR00133">
    <property type="entry name" value="GLHYDRLASE3"/>
</dbReference>
<dbReference type="GeneID" id="89941826"/>
<gene>
    <name evidence="20" type="ORF">N656DRAFT_797979</name>
</gene>
<keyword evidence="13" id="KW-0624">Polysaccharide degradation</keyword>
<dbReference type="Pfam" id="PF14310">
    <property type="entry name" value="Fn3-like"/>
    <property type="match status" value="1"/>
</dbReference>
<keyword evidence="8 20" id="KW-0378">Hydrolase</keyword>
<dbReference type="Pfam" id="PF01915">
    <property type="entry name" value="Glyco_hydro_3_C"/>
    <property type="match status" value="1"/>
</dbReference>
<evidence type="ECO:0000256" key="11">
    <source>
        <dbReference type="ARBA" id="ARBA00023277"/>
    </source>
</evidence>
<evidence type="ECO:0000256" key="14">
    <source>
        <dbReference type="ARBA" id="ARBA00070030"/>
    </source>
</evidence>
<keyword evidence="11" id="KW-0119">Carbohydrate metabolism</keyword>
<keyword evidence="6" id="KW-0964">Secreted</keyword>
<dbReference type="InterPro" id="IPR001764">
    <property type="entry name" value="Glyco_hydro_3_N"/>
</dbReference>
<evidence type="ECO:0000256" key="3">
    <source>
        <dbReference type="ARBA" id="ARBA00004987"/>
    </source>
</evidence>
<dbReference type="InterPro" id="IPR036881">
    <property type="entry name" value="Glyco_hydro_3_C_sf"/>
</dbReference>
<dbReference type="GO" id="GO:0008422">
    <property type="term" value="F:beta-glucosidase activity"/>
    <property type="evidence" value="ECO:0007669"/>
    <property type="project" value="UniProtKB-EC"/>
</dbReference>
<evidence type="ECO:0000256" key="17">
    <source>
        <dbReference type="ARBA" id="ARBA00083611"/>
    </source>
</evidence>
<evidence type="ECO:0000256" key="16">
    <source>
        <dbReference type="ARBA" id="ARBA00083231"/>
    </source>
</evidence>
<evidence type="ECO:0000256" key="10">
    <source>
        <dbReference type="ARBA" id="ARBA00023180"/>
    </source>
</evidence>
<dbReference type="FunFam" id="3.20.20.300:FF:000002">
    <property type="entry name" value="Probable beta-glucosidase"/>
    <property type="match status" value="1"/>
</dbReference>
<comment type="catalytic activity">
    <reaction evidence="1">
        <text>Hydrolysis of terminal, non-reducing beta-D-glucosyl residues with release of beta-D-glucose.</text>
        <dbReference type="EC" id="3.2.1.21"/>
    </reaction>
</comment>
<comment type="caution">
    <text evidence="20">The sequence shown here is derived from an EMBL/GenBank/DDBJ whole genome shotgun (WGS) entry which is preliminary data.</text>
</comment>
<feature type="signal peptide" evidence="18">
    <location>
        <begin position="1"/>
        <end position="17"/>
    </location>
</feature>
<proteinExistence type="inferred from homology"/>
<dbReference type="FunFam" id="2.60.40.10:FF:000757">
    <property type="entry name" value="Beta-glucosidase G"/>
    <property type="match status" value="1"/>
</dbReference>
<evidence type="ECO:0000313" key="20">
    <source>
        <dbReference type="EMBL" id="KAK4112785.1"/>
    </source>
</evidence>
<evidence type="ECO:0000256" key="9">
    <source>
        <dbReference type="ARBA" id="ARBA00023001"/>
    </source>
</evidence>
<keyword evidence="12" id="KW-0326">Glycosidase</keyword>
<dbReference type="AlphaFoldDB" id="A0AAN6TED5"/>
<sequence>MALHTFLLLVTALLVQAETGSKVPRAAPTGAAAWQAAHSSAAAALARMSQQDKINIVTGIGWDKGPCVGNTARINSINYPQLCLQDGPLGVRFGTGTTAFTPGIQAASTWDVELMRQRGVYMGEEAKGCGIHVLLGPVAGALGKIPHGGRNWEGFGVDPYLAGIAMAETIEGLQSVGVQANAKHYIGNEQELNRETMSSNIDDRTMHELYLWPFADAVHSNVASVMCSYNKLNGSWACENDKALNQLLKKELGFQGYVLSDWNAQHTTNGAANNGMDMTMPGSDYNGRNVLWGAQLNNAVNSNQVSKARLDDMAKRILASWYLLGQNAGYPAINIRANVQGNHKENVRAVARDGIVLLKNDGILPLQKPRKIALFGSASVVNPQGMNACTDKGCNTGALGMGWGSGTTNYPYFVSPADALRARAQSDGTTLSVQSTDSTSGVSGVASGADAAIVVITADSGEGYITVEGNAGDRNDLEPWHNGNQLVQAVAGANKNTIVVLHSVGPIILETILATPGVRAVVWAGLPSQENGNALVDILYGLTSPSGKLPYTIGKSAADYGTSVVRGDDIFREGLFIDYRHFDQARIEPRFEFGFGLSYTNFSYSDLTITSTARAGPATGATVPGGPADLWETVATVTAKITNSGGVAGAEVPQLYITLPSSAPATPPKQLRGFAKLKLNPGASGTATFNLRRRDLSYWDVGRQNWVVPSGQFGVSVGASSRDVRLTGSITV</sequence>
<dbReference type="GO" id="GO:0005576">
    <property type="term" value="C:extracellular region"/>
    <property type="evidence" value="ECO:0007669"/>
    <property type="project" value="UniProtKB-SubCell"/>
</dbReference>
<evidence type="ECO:0000313" key="21">
    <source>
        <dbReference type="Proteomes" id="UP001302812"/>
    </source>
</evidence>
<evidence type="ECO:0000256" key="18">
    <source>
        <dbReference type="SAM" id="SignalP"/>
    </source>
</evidence>
<evidence type="ECO:0000256" key="5">
    <source>
        <dbReference type="ARBA" id="ARBA00012744"/>
    </source>
</evidence>
<dbReference type="EC" id="3.2.1.21" evidence="5"/>
<dbReference type="GO" id="GO:0030245">
    <property type="term" value="P:cellulose catabolic process"/>
    <property type="evidence" value="ECO:0007669"/>
    <property type="project" value="UniProtKB-KW"/>
</dbReference>
<name>A0AAN6TED5_9PEZI</name>
<protein>
    <recommendedName>
        <fullName evidence="14">Beta-glucosidase cel3A</fullName>
        <ecNumber evidence="5">3.2.1.21</ecNumber>
    </recommendedName>
    <alternativeName>
        <fullName evidence="15">Beta-D-glucoside glucohydrolase cel3A</fullName>
    </alternativeName>
    <alternativeName>
        <fullName evidence="17">Cellobiase cel3A</fullName>
    </alternativeName>
    <alternativeName>
        <fullName evidence="16">Gentiobiase cel3A</fullName>
    </alternativeName>
</protein>
<organism evidence="20 21">
    <name type="scientific">Canariomyces notabilis</name>
    <dbReference type="NCBI Taxonomy" id="2074819"/>
    <lineage>
        <taxon>Eukaryota</taxon>
        <taxon>Fungi</taxon>
        <taxon>Dikarya</taxon>
        <taxon>Ascomycota</taxon>
        <taxon>Pezizomycotina</taxon>
        <taxon>Sordariomycetes</taxon>
        <taxon>Sordariomycetidae</taxon>
        <taxon>Sordariales</taxon>
        <taxon>Chaetomiaceae</taxon>
        <taxon>Canariomyces</taxon>
    </lineage>
</organism>
<comment type="similarity">
    <text evidence="4">Belongs to the glycosyl hydrolase 3 family.</text>
</comment>
<dbReference type="Gene3D" id="3.40.50.1700">
    <property type="entry name" value="Glycoside hydrolase family 3 C-terminal domain"/>
    <property type="match status" value="1"/>
</dbReference>
<keyword evidence="21" id="KW-1185">Reference proteome</keyword>
<keyword evidence="7 18" id="KW-0732">Signal</keyword>
<evidence type="ECO:0000259" key="19">
    <source>
        <dbReference type="SMART" id="SM01217"/>
    </source>
</evidence>
<evidence type="ECO:0000256" key="2">
    <source>
        <dbReference type="ARBA" id="ARBA00004613"/>
    </source>
</evidence>
<evidence type="ECO:0000256" key="4">
    <source>
        <dbReference type="ARBA" id="ARBA00005336"/>
    </source>
</evidence>
<evidence type="ECO:0000256" key="12">
    <source>
        <dbReference type="ARBA" id="ARBA00023295"/>
    </source>
</evidence>
<evidence type="ECO:0000256" key="7">
    <source>
        <dbReference type="ARBA" id="ARBA00022729"/>
    </source>
</evidence>
<evidence type="ECO:0000256" key="8">
    <source>
        <dbReference type="ARBA" id="ARBA00022801"/>
    </source>
</evidence>
<dbReference type="InterPro" id="IPR036962">
    <property type="entry name" value="Glyco_hydro_3_N_sf"/>
</dbReference>
<comment type="subcellular location">
    <subcellularLocation>
        <location evidence="2">Secreted</location>
    </subcellularLocation>
</comment>
<dbReference type="FunFam" id="3.40.50.1700:FF:000003">
    <property type="entry name" value="Probable beta-glucosidase"/>
    <property type="match status" value="1"/>
</dbReference>
<dbReference type="InterPro" id="IPR026891">
    <property type="entry name" value="Fn3-like"/>
</dbReference>
<dbReference type="SMART" id="SM01217">
    <property type="entry name" value="Fn3_like"/>
    <property type="match status" value="1"/>
</dbReference>
<dbReference type="Pfam" id="PF00933">
    <property type="entry name" value="Glyco_hydro_3"/>
    <property type="match status" value="1"/>
</dbReference>
<dbReference type="InterPro" id="IPR050288">
    <property type="entry name" value="Cellulose_deg_GH3"/>
</dbReference>
<keyword evidence="9" id="KW-0136">Cellulose degradation</keyword>
<reference evidence="20" key="2">
    <citation type="submission" date="2023-05" db="EMBL/GenBank/DDBJ databases">
        <authorList>
            <consortium name="Lawrence Berkeley National Laboratory"/>
            <person name="Steindorff A."/>
            <person name="Hensen N."/>
            <person name="Bonometti L."/>
            <person name="Westerberg I."/>
            <person name="Brannstrom I.O."/>
            <person name="Guillou S."/>
            <person name="Cros-Aarteil S."/>
            <person name="Calhoun S."/>
            <person name="Haridas S."/>
            <person name="Kuo A."/>
            <person name="Mondo S."/>
            <person name="Pangilinan J."/>
            <person name="Riley R."/>
            <person name="Labutti K."/>
            <person name="Andreopoulos B."/>
            <person name="Lipzen A."/>
            <person name="Chen C."/>
            <person name="Yanf M."/>
            <person name="Daum C."/>
            <person name="Ng V."/>
            <person name="Clum A."/>
            <person name="Ohm R."/>
            <person name="Martin F."/>
            <person name="Silar P."/>
            <person name="Natvig D."/>
            <person name="Lalanne C."/>
            <person name="Gautier V."/>
            <person name="Ament-Velasquez S.L."/>
            <person name="Kruys A."/>
            <person name="Hutchinson M.I."/>
            <person name="Powell A.J."/>
            <person name="Barry K."/>
            <person name="Miller A.N."/>
            <person name="Grigoriev I.V."/>
            <person name="Debuchy R."/>
            <person name="Gladieux P."/>
            <person name="Thoren M.H."/>
            <person name="Johannesson H."/>
        </authorList>
    </citation>
    <scope>NUCLEOTIDE SEQUENCE</scope>
    <source>
        <strain evidence="20">CBS 508.74</strain>
    </source>
</reference>
<dbReference type="PANTHER" id="PTHR42715">
    <property type="entry name" value="BETA-GLUCOSIDASE"/>
    <property type="match status" value="1"/>
</dbReference>
<dbReference type="PANTHER" id="PTHR42715:SF28">
    <property type="entry name" value="BETA-GLUCOSIDASE L-RELATED"/>
    <property type="match status" value="1"/>
</dbReference>
<evidence type="ECO:0000256" key="13">
    <source>
        <dbReference type="ARBA" id="ARBA00023326"/>
    </source>
</evidence>
<comment type="pathway">
    <text evidence="3">Glycan metabolism; cellulose degradation.</text>
</comment>
<dbReference type="InterPro" id="IPR002772">
    <property type="entry name" value="Glyco_hydro_3_C"/>
</dbReference>
<dbReference type="InterPro" id="IPR013783">
    <property type="entry name" value="Ig-like_fold"/>
</dbReference>
<dbReference type="EMBL" id="MU853341">
    <property type="protein sequence ID" value="KAK4112785.1"/>
    <property type="molecule type" value="Genomic_DNA"/>
</dbReference>
<dbReference type="Gene3D" id="2.60.40.10">
    <property type="entry name" value="Immunoglobulins"/>
    <property type="match status" value="1"/>
</dbReference>
<evidence type="ECO:0000256" key="1">
    <source>
        <dbReference type="ARBA" id="ARBA00000448"/>
    </source>
</evidence>